<gene>
    <name evidence="1" type="ORF">J4G33_04465</name>
</gene>
<protein>
    <recommendedName>
        <fullName evidence="3">PGAP1-like protein</fullName>
    </recommendedName>
</protein>
<comment type="caution">
    <text evidence="1">The sequence shown here is derived from an EMBL/GenBank/DDBJ whole genome shotgun (WGS) entry which is preliminary data.</text>
</comment>
<dbReference type="Gene3D" id="3.40.50.1820">
    <property type="entry name" value="alpha/beta hydrolase"/>
    <property type="match status" value="1"/>
</dbReference>
<dbReference type="SUPFAM" id="SSF53474">
    <property type="entry name" value="alpha/beta-Hydrolases"/>
    <property type="match status" value="1"/>
</dbReference>
<keyword evidence="2" id="KW-1185">Reference proteome</keyword>
<evidence type="ECO:0000313" key="1">
    <source>
        <dbReference type="EMBL" id="MBO1751051.1"/>
    </source>
</evidence>
<dbReference type="InterPro" id="IPR029058">
    <property type="entry name" value="AB_hydrolase_fold"/>
</dbReference>
<proteinExistence type="predicted"/>
<dbReference type="AlphaFoldDB" id="A0A939LNH5"/>
<name>A0A939LNH5_9CELL</name>
<dbReference type="EMBL" id="JAGEMK010000002">
    <property type="protein sequence ID" value="MBO1751051.1"/>
    <property type="molecule type" value="Genomic_DNA"/>
</dbReference>
<accession>A0A939LNH5</accession>
<reference evidence="1" key="1">
    <citation type="submission" date="2021-03" db="EMBL/GenBank/DDBJ databases">
        <title>Actinotalea soli sp. nov., isolated from soil.</title>
        <authorList>
            <person name="Ping W."/>
            <person name="Zhang J."/>
        </authorList>
    </citation>
    <scope>NUCLEOTIDE SEQUENCE</scope>
    <source>
        <strain evidence="1">BY-33</strain>
    </source>
</reference>
<dbReference type="Proteomes" id="UP000664209">
    <property type="component" value="Unassembled WGS sequence"/>
</dbReference>
<evidence type="ECO:0000313" key="2">
    <source>
        <dbReference type="Proteomes" id="UP000664209"/>
    </source>
</evidence>
<sequence>MSAAAPPSEIVRPPSADLVGLPPGVRVRGGYGSTRVHLDELEHAAVLLCRLAELLEHAGARALRLGATVEDAARWSPTTAQAAREALAEVATRPGGCLAVAASARALAAALRLAAESYRQADALVSRLGAAIPATAAVGGLVLGEAGPVGWAAGAALTGVGALAVLTHGLARSGAATLSGQGASAQWLPTSPPDARVVEPAVAGIAGFLLGALPGRRPLDPTPVPEAARVLDTGVRIASPLAGVPTSSLVVAPKVETPSPWGPDRTQPPAPDGAGEVLRQVADHYAPGGGGDGTVGVQELTHPDGTRSWVVTVPGTQDWSPLPGSNPADLSSNLRLMAERPDDATEVVLRAMAAARIEPGEPVLLAGHSQGGIAAMEVAGDPRAERYSIAAVVTAGSPVGHLPLKDGVQALHLEHGTDYVPTLDGRANPTAGNRTTVAVDLAEAADPADRAAALSPVAAHDARRYAATADRLAGSDHASLRAVDQAIQGVLGGGQAEARMMRFTGVRVPEDPAALSPGGRG</sequence>
<dbReference type="RefSeq" id="WP_208054744.1">
    <property type="nucleotide sequence ID" value="NZ_JAGEMK010000002.1"/>
</dbReference>
<evidence type="ECO:0008006" key="3">
    <source>
        <dbReference type="Google" id="ProtNLM"/>
    </source>
</evidence>
<organism evidence="1 2">
    <name type="scientific">Actinotalea soli</name>
    <dbReference type="NCBI Taxonomy" id="2819234"/>
    <lineage>
        <taxon>Bacteria</taxon>
        <taxon>Bacillati</taxon>
        <taxon>Actinomycetota</taxon>
        <taxon>Actinomycetes</taxon>
        <taxon>Micrococcales</taxon>
        <taxon>Cellulomonadaceae</taxon>
        <taxon>Actinotalea</taxon>
    </lineage>
</organism>